<dbReference type="RefSeq" id="WP_004942479.1">
    <property type="nucleotide sequence ID" value="NZ_JBFADJ010000002.1"/>
</dbReference>
<dbReference type="OrthoDB" id="4277812at2"/>
<dbReference type="AlphaFoldDB" id="A0A5N5W6J5"/>
<dbReference type="InterPro" id="IPR046129">
    <property type="entry name" value="DUF6126"/>
</dbReference>
<evidence type="ECO:0008006" key="5">
    <source>
        <dbReference type="Google" id="ProtNLM"/>
    </source>
</evidence>
<feature type="region of interest" description="Disordered" evidence="1">
    <location>
        <begin position="1"/>
        <end position="32"/>
    </location>
</feature>
<keyword evidence="2" id="KW-1133">Transmembrane helix</keyword>
<evidence type="ECO:0000313" key="4">
    <source>
        <dbReference type="Proteomes" id="UP000327000"/>
    </source>
</evidence>
<gene>
    <name evidence="3" type="ORF">FRZ00_17310</name>
</gene>
<dbReference type="EMBL" id="VOKX01000032">
    <property type="protein sequence ID" value="KAB7843711.1"/>
    <property type="molecule type" value="Genomic_DNA"/>
</dbReference>
<comment type="caution">
    <text evidence="3">The sequence shown here is derived from an EMBL/GenBank/DDBJ whole genome shotgun (WGS) entry which is preliminary data.</text>
</comment>
<keyword evidence="4" id="KW-1185">Reference proteome</keyword>
<reference evidence="3 4" key="1">
    <citation type="journal article" date="2019" name="Microb. Cell Fact.">
        <title>Exploring novel herbicidin analogues by transcriptional regulator overexpression and MS/MS molecular networking.</title>
        <authorList>
            <person name="Shi Y."/>
            <person name="Gu R."/>
            <person name="Li Y."/>
            <person name="Wang X."/>
            <person name="Ren W."/>
            <person name="Li X."/>
            <person name="Wang L."/>
            <person name="Xie Y."/>
            <person name="Hong B."/>
        </authorList>
    </citation>
    <scope>NUCLEOTIDE SEQUENCE [LARGE SCALE GENOMIC DNA]</scope>
    <source>
        <strain evidence="3 4">US-43</strain>
    </source>
</reference>
<evidence type="ECO:0000313" key="3">
    <source>
        <dbReference type="EMBL" id="KAB7843711.1"/>
    </source>
</evidence>
<dbReference type="Proteomes" id="UP000327000">
    <property type="component" value="Unassembled WGS sequence"/>
</dbReference>
<name>A0A5N5W6J5_STRMB</name>
<dbReference type="Pfam" id="PF19621">
    <property type="entry name" value="DUF6126"/>
    <property type="match status" value="1"/>
</dbReference>
<feature type="compositionally biased region" description="Low complexity" evidence="1">
    <location>
        <begin position="10"/>
        <end position="28"/>
    </location>
</feature>
<evidence type="ECO:0000256" key="2">
    <source>
        <dbReference type="SAM" id="Phobius"/>
    </source>
</evidence>
<keyword evidence="2" id="KW-0812">Transmembrane</keyword>
<feature type="transmembrane region" description="Helical" evidence="2">
    <location>
        <begin position="51"/>
        <end position="71"/>
    </location>
</feature>
<protein>
    <recommendedName>
        <fullName evidence="5">Small hydrophobic protein</fullName>
    </recommendedName>
</protein>
<proteinExistence type="predicted"/>
<organism evidence="3 4">
    <name type="scientific">Streptomyces mobaraensis</name>
    <name type="common">Streptoverticillium mobaraense</name>
    <dbReference type="NCBI Taxonomy" id="35621"/>
    <lineage>
        <taxon>Bacteria</taxon>
        <taxon>Bacillati</taxon>
        <taxon>Actinomycetota</taxon>
        <taxon>Actinomycetes</taxon>
        <taxon>Kitasatosporales</taxon>
        <taxon>Streptomycetaceae</taxon>
        <taxon>Streptomyces</taxon>
    </lineage>
</organism>
<evidence type="ECO:0000256" key="1">
    <source>
        <dbReference type="SAM" id="MobiDB-lite"/>
    </source>
</evidence>
<accession>A0A5N5W6J5</accession>
<keyword evidence="2" id="KW-0472">Membrane</keyword>
<sequence length="73" mass="7872">MSDTAHRRPAGPAADEAATAPAPRAVSPDPAPLREAAQVEDRAPMGMAVRVFIYLVAVHFISAFFFLLFYLGK</sequence>